<dbReference type="RefSeq" id="WP_196992379.1">
    <property type="nucleotide sequence ID" value="NZ_JADWYR010000002.1"/>
</dbReference>
<dbReference type="AlphaFoldDB" id="A0A931GZP2"/>
<keyword evidence="6" id="KW-1185">Reference proteome</keyword>
<evidence type="ECO:0000256" key="4">
    <source>
        <dbReference type="RuleBase" id="RU361192"/>
    </source>
</evidence>
<gene>
    <name evidence="5" type="ORF">I5907_19035</name>
</gene>
<comment type="catalytic activity">
    <reaction evidence="4">
        <text>The enzyme specifically hydrolyzes (1-&gt;4)-beta-D-galactosidic linkages in type I arabinogalactans.</text>
        <dbReference type="EC" id="3.2.1.89"/>
    </reaction>
</comment>
<dbReference type="GO" id="GO:0045490">
    <property type="term" value="P:pectin catabolic process"/>
    <property type="evidence" value="ECO:0007669"/>
    <property type="project" value="TreeGrafter"/>
</dbReference>
<dbReference type="PANTHER" id="PTHR34983">
    <property type="entry name" value="ARABINOGALACTAN ENDO-BETA-1,4-GALACTANASE A"/>
    <property type="match status" value="1"/>
</dbReference>
<reference evidence="5" key="1">
    <citation type="submission" date="2020-11" db="EMBL/GenBank/DDBJ databases">
        <title>Bacterial whole genome sequence for Panacibacter sp. DH6.</title>
        <authorList>
            <person name="Le V."/>
            <person name="Ko S."/>
            <person name="Ahn C.-Y."/>
            <person name="Oh H.-M."/>
        </authorList>
    </citation>
    <scope>NUCLEOTIDE SEQUENCE</scope>
    <source>
        <strain evidence="5">DH6</strain>
    </source>
</reference>
<dbReference type="SUPFAM" id="SSF51445">
    <property type="entry name" value="(Trans)glycosidases"/>
    <property type="match status" value="1"/>
</dbReference>
<keyword evidence="3 4" id="KW-0326">Glycosidase</keyword>
<comment type="similarity">
    <text evidence="1 4">Belongs to the glycosyl hydrolase 53 family.</text>
</comment>
<dbReference type="GO" id="GO:0015926">
    <property type="term" value="F:glucosidase activity"/>
    <property type="evidence" value="ECO:0007669"/>
    <property type="project" value="InterPro"/>
</dbReference>
<evidence type="ECO:0000313" key="6">
    <source>
        <dbReference type="Proteomes" id="UP000628448"/>
    </source>
</evidence>
<proteinExistence type="inferred from homology"/>
<protein>
    <recommendedName>
        <fullName evidence="4">Arabinogalactan endo-beta-1,4-galactanase</fullName>
        <ecNumber evidence="4">3.2.1.89</ecNumber>
    </recommendedName>
</protein>
<dbReference type="InterPro" id="IPR011683">
    <property type="entry name" value="Glyco_hydro_53"/>
</dbReference>
<evidence type="ECO:0000256" key="2">
    <source>
        <dbReference type="ARBA" id="ARBA00022801"/>
    </source>
</evidence>
<name>A0A931GZP2_9BACT</name>
<sequence>MSFVLLVSAALFAQKDKAEKILGADISFLPELEDKGIRFSVDGKEDDAVNILKQSGFNYVRLRIFNDPGADSGYSPGKDYCGLEQTKVMAKRIKAAGLRFLLDFHYSDTWADPGKQFKPAAWEDLTFDQLLVAVEGYTKDVLTELKKQGTLPDMVQVGNEINHGFIWPDGKTDDMDKVAALFKAGTNGVKAVDRAIPVMLHIACGGQNAASRWFIDNMLQRNATFDVIGQSYYPQWHGTLDSLKYNLEDLSKRYKQDVVVVEYTYKKTEVNDIAFSLPAKNLKGTFIWEPLNTWEFIFEQDGKANDLLKLYPAIANKYNIRLLK</sequence>
<dbReference type="EMBL" id="JADWYR010000002">
    <property type="protein sequence ID" value="MBG9378341.1"/>
    <property type="molecule type" value="Genomic_DNA"/>
</dbReference>
<dbReference type="EC" id="3.2.1.89" evidence="4"/>
<dbReference type="Pfam" id="PF07745">
    <property type="entry name" value="Glyco_hydro_53"/>
    <property type="match status" value="1"/>
</dbReference>
<evidence type="ECO:0000256" key="1">
    <source>
        <dbReference type="ARBA" id="ARBA00010687"/>
    </source>
</evidence>
<keyword evidence="2 4" id="KW-0378">Hydrolase</keyword>
<accession>A0A931GZP2</accession>
<dbReference type="PANTHER" id="PTHR34983:SF2">
    <property type="entry name" value="ENDO-BETA-1,4-GALACTANASE"/>
    <property type="match status" value="1"/>
</dbReference>
<dbReference type="Gene3D" id="3.20.20.80">
    <property type="entry name" value="Glycosidases"/>
    <property type="match status" value="1"/>
</dbReference>
<dbReference type="InterPro" id="IPR017853">
    <property type="entry name" value="GH"/>
</dbReference>
<dbReference type="Proteomes" id="UP000628448">
    <property type="component" value="Unassembled WGS sequence"/>
</dbReference>
<dbReference type="GO" id="GO:0031218">
    <property type="term" value="F:arabinogalactan endo-1,4-beta-galactosidase activity"/>
    <property type="evidence" value="ECO:0007669"/>
    <property type="project" value="UniProtKB-EC"/>
</dbReference>
<evidence type="ECO:0000313" key="5">
    <source>
        <dbReference type="EMBL" id="MBG9378341.1"/>
    </source>
</evidence>
<organism evidence="5 6">
    <name type="scientific">Panacibacter microcysteis</name>
    <dbReference type="NCBI Taxonomy" id="2793269"/>
    <lineage>
        <taxon>Bacteria</taxon>
        <taxon>Pseudomonadati</taxon>
        <taxon>Bacteroidota</taxon>
        <taxon>Chitinophagia</taxon>
        <taxon>Chitinophagales</taxon>
        <taxon>Chitinophagaceae</taxon>
        <taxon>Panacibacter</taxon>
    </lineage>
</organism>
<evidence type="ECO:0000256" key="3">
    <source>
        <dbReference type="ARBA" id="ARBA00023295"/>
    </source>
</evidence>
<comment type="caution">
    <text evidence="5">The sequence shown here is derived from an EMBL/GenBank/DDBJ whole genome shotgun (WGS) entry which is preliminary data.</text>
</comment>